<reference evidence="1 3" key="2">
    <citation type="journal article" date="2018" name="Plant J.">
        <title>The Physcomitrella patens chromosome-scale assembly reveals moss genome structure and evolution.</title>
        <authorList>
            <person name="Lang D."/>
            <person name="Ullrich K.K."/>
            <person name="Murat F."/>
            <person name="Fuchs J."/>
            <person name="Jenkins J."/>
            <person name="Haas F.B."/>
            <person name="Piednoel M."/>
            <person name="Gundlach H."/>
            <person name="Van Bel M."/>
            <person name="Meyberg R."/>
            <person name="Vives C."/>
            <person name="Morata J."/>
            <person name="Symeonidi A."/>
            <person name="Hiss M."/>
            <person name="Muchero W."/>
            <person name="Kamisugi Y."/>
            <person name="Saleh O."/>
            <person name="Blanc G."/>
            <person name="Decker E.L."/>
            <person name="van Gessel N."/>
            <person name="Grimwood J."/>
            <person name="Hayes R.D."/>
            <person name="Graham S.W."/>
            <person name="Gunter L.E."/>
            <person name="McDaniel S.F."/>
            <person name="Hoernstein S.N.W."/>
            <person name="Larsson A."/>
            <person name="Li F.W."/>
            <person name="Perroud P.F."/>
            <person name="Phillips J."/>
            <person name="Ranjan P."/>
            <person name="Rokshar D.S."/>
            <person name="Rothfels C.J."/>
            <person name="Schneider L."/>
            <person name="Shu S."/>
            <person name="Stevenson D.W."/>
            <person name="Thummler F."/>
            <person name="Tillich M."/>
            <person name="Villarreal Aguilar J.C."/>
            <person name="Widiez T."/>
            <person name="Wong G.K."/>
            <person name="Wymore A."/>
            <person name="Zhang Y."/>
            <person name="Zimmer A.D."/>
            <person name="Quatrano R.S."/>
            <person name="Mayer K.F.X."/>
            <person name="Goodstein D."/>
            <person name="Casacuberta J.M."/>
            <person name="Vandepoele K."/>
            <person name="Reski R."/>
            <person name="Cuming A.C."/>
            <person name="Tuskan G.A."/>
            <person name="Maumus F."/>
            <person name="Salse J."/>
            <person name="Schmutz J."/>
            <person name="Rensing S.A."/>
        </authorList>
    </citation>
    <scope>NUCLEOTIDE SEQUENCE [LARGE SCALE GENOMIC DNA]</scope>
    <source>
        <strain evidence="2 3">cv. Gransden 2004</strain>
    </source>
</reference>
<accession>A0A2K1IV05</accession>
<dbReference type="EnsemblPlants" id="Pp3c20_12266V3.1">
    <property type="protein sequence ID" value="PAC:32945383.CDS.1"/>
    <property type="gene ID" value="Pp3c20_12266"/>
</dbReference>
<gene>
    <name evidence="1" type="ORF">PHYPA_025052</name>
</gene>
<evidence type="ECO:0000313" key="2">
    <source>
        <dbReference type="EnsemblPlants" id="PAC:32945383.CDS.1"/>
    </source>
</evidence>
<dbReference type="Proteomes" id="UP000006727">
    <property type="component" value="Chromosome 20"/>
</dbReference>
<evidence type="ECO:0000313" key="1">
    <source>
        <dbReference type="EMBL" id="PNR33109.1"/>
    </source>
</evidence>
<dbReference type="EMBL" id="ABEU02000020">
    <property type="protein sequence ID" value="PNR33109.1"/>
    <property type="molecule type" value="Genomic_DNA"/>
</dbReference>
<dbReference type="Gramene" id="Pp3c20_12266V3.1">
    <property type="protein sequence ID" value="PAC:32945383.CDS.1"/>
    <property type="gene ID" value="Pp3c20_12266"/>
</dbReference>
<dbReference type="InParanoid" id="A0A2K1IV05"/>
<proteinExistence type="predicted"/>
<organism evidence="1">
    <name type="scientific">Physcomitrium patens</name>
    <name type="common">Spreading-leaved earth moss</name>
    <name type="synonym">Physcomitrella patens</name>
    <dbReference type="NCBI Taxonomy" id="3218"/>
    <lineage>
        <taxon>Eukaryota</taxon>
        <taxon>Viridiplantae</taxon>
        <taxon>Streptophyta</taxon>
        <taxon>Embryophyta</taxon>
        <taxon>Bryophyta</taxon>
        <taxon>Bryophytina</taxon>
        <taxon>Bryopsida</taxon>
        <taxon>Funariidae</taxon>
        <taxon>Funariales</taxon>
        <taxon>Funariaceae</taxon>
        <taxon>Physcomitrium</taxon>
    </lineage>
</organism>
<sequence length="82" mass="8856">MLDRIPVKSVPVIHTAILLAERGREGRGSYGCHVAGARDCTPRNSWCGLISASLIARARRISCAASGESIQQRTWVHTLACP</sequence>
<dbReference type="EnsemblPlants" id="Pp3c20_12266V3.2">
    <property type="protein sequence ID" value="PAC:32945384.CDS.1"/>
    <property type="gene ID" value="Pp3c20_12266"/>
</dbReference>
<dbReference type="Gramene" id="Pp3c20_12266V3.2">
    <property type="protein sequence ID" value="PAC:32945384.CDS.1"/>
    <property type="gene ID" value="Pp3c20_12266"/>
</dbReference>
<dbReference type="AlphaFoldDB" id="A0A2K1IV05"/>
<name>A0A2K1IV05_PHYPA</name>
<reference evidence="1 3" key="1">
    <citation type="journal article" date="2008" name="Science">
        <title>The Physcomitrella genome reveals evolutionary insights into the conquest of land by plants.</title>
        <authorList>
            <person name="Rensing S."/>
            <person name="Lang D."/>
            <person name="Zimmer A."/>
            <person name="Terry A."/>
            <person name="Salamov A."/>
            <person name="Shapiro H."/>
            <person name="Nishiyama T."/>
            <person name="Perroud P.-F."/>
            <person name="Lindquist E."/>
            <person name="Kamisugi Y."/>
            <person name="Tanahashi T."/>
            <person name="Sakakibara K."/>
            <person name="Fujita T."/>
            <person name="Oishi K."/>
            <person name="Shin-I T."/>
            <person name="Kuroki Y."/>
            <person name="Toyoda A."/>
            <person name="Suzuki Y."/>
            <person name="Hashimoto A."/>
            <person name="Yamaguchi K."/>
            <person name="Sugano A."/>
            <person name="Kohara Y."/>
            <person name="Fujiyama A."/>
            <person name="Anterola A."/>
            <person name="Aoki S."/>
            <person name="Ashton N."/>
            <person name="Barbazuk W.B."/>
            <person name="Barker E."/>
            <person name="Bennetzen J."/>
            <person name="Bezanilla M."/>
            <person name="Blankenship R."/>
            <person name="Cho S.H."/>
            <person name="Dutcher S."/>
            <person name="Estelle M."/>
            <person name="Fawcett J.A."/>
            <person name="Gundlach H."/>
            <person name="Hanada K."/>
            <person name="Heyl A."/>
            <person name="Hicks K.A."/>
            <person name="Hugh J."/>
            <person name="Lohr M."/>
            <person name="Mayer K."/>
            <person name="Melkozernov A."/>
            <person name="Murata T."/>
            <person name="Nelson D."/>
            <person name="Pils B."/>
            <person name="Prigge M."/>
            <person name="Reiss B."/>
            <person name="Renner T."/>
            <person name="Rombauts S."/>
            <person name="Rushton P."/>
            <person name="Sanderfoot A."/>
            <person name="Schween G."/>
            <person name="Shiu S.-H."/>
            <person name="Stueber K."/>
            <person name="Theodoulou F.L."/>
            <person name="Tu H."/>
            <person name="Van de Peer Y."/>
            <person name="Verrier P.J."/>
            <person name="Waters E."/>
            <person name="Wood A."/>
            <person name="Yang L."/>
            <person name="Cove D."/>
            <person name="Cuming A."/>
            <person name="Hasebe M."/>
            <person name="Lucas S."/>
            <person name="Mishler D.B."/>
            <person name="Reski R."/>
            <person name="Grigoriev I."/>
            <person name="Quatrano R.S."/>
            <person name="Boore J.L."/>
        </authorList>
    </citation>
    <scope>NUCLEOTIDE SEQUENCE [LARGE SCALE GENOMIC DNA]</scope>
    <source>
        <strain evidence="2 3">cv. Gransden 2004</strain>
    </source>
</reference>
<evidence type="ECO:0000313" key="3">
    <source>
        <dbReference type="Proteomes" id="UP000006727"/>
    </source>
</evidence>
<keyword evidence="3" id="KW-1185">Reference proteome</keyword>
<protein>
    <submittedName>
        <fullName evidence="1 2">Uncharacterized protein</fullName>
    </submittedName>
</protein>
<reference evidence="2" key="3">
    <citation type="submission" date="2020-12" db="UniProtKB">
        <authorList>
            <consortium name="EnsemblPlants"/>
        </authorList>
    </citation>
    <scope>IDENTIFICATION</scope>
</reference>